<evidence type="ECO:0008006" key="4">
    <source>
        <dbReference type="Google" id="ProtNLM"/>
    </source>
</evidence>
<evidence type="ECO:0000313" key="2">
    <source>
        <dbReference type="EMBL" id="MCW8333668.1"/>
    </source>
</evidence>
<keyword evidence="1" id="KW-0732">Signal</keyword>
<dbReference type="Proteomes" id="UP001155586">
    <property type="component" value="Unassembled WGS sequence"/>
</dbReference>
<dbReference type="RefSeq" id="WP_265687169.1">
    <property type="nucleotide sequence ID" value="NZ_JAKRRX010000031.1"/>
</dbReference>
<protein>
    <recommendedName>
        <fullName evidence="4">Phosphate ABC transporter substrate-binding protein</fullName>
    </recommendedName>
</protein>
<accession>A0A9X3CDB1</accession>
<dbReference type="SUPFAM" id="SSF53850">
    <property type="entry name" value="Periplasmic binding protein-like II"/>
    <property type="match status" value="1"/>
</dbReference>
<sequence length="136" mass="15450">MRLLLLLCIAAFSSIARAEIYVVVSQNSQIDSISKSELAALYLGRKRTIDQDTRIYPLDREGEIRSQFFESITNMSVNQVNAYWAKLRFSGRVQPLDSCNDNTELEQHLISNPASIGYTLQKPSDKHLKVVMVINE</sequence>
<dbReference type="EMBL" id="JAKRRX010000031">
    <property type="protein sequence ID" value="MCW8333668.1"/>
    <property type="molecule type" value="Genomic_DNA"/>
</dbReference>
<name>A0A9X3CDB1_9VIBR</name>
<gene>
    <name evidence="2" type="ORF">MD483_07510</name>
</gene>
<reference evidence="2" key="1">
    <citation type="submission" date="2022-02" db="EMBL/GenBank/DDBJ databases">
        <title>Vibrio sp. nov., a new bacterium isolated from Bohai sea, China.</title>
        <authorList>
            <person name="Yuan Y."/>
        </authorList>
    </citation>
    <scope>NUCLEOTIDE SEQUENCE</scope>
    <source>
        <strain evidence="2">DBSS07</strain>
    </source>
</reference>
<proteinExistence type="predicted"/>
<evidence type="ECO:0000313" key="3">
    <source>
        <dbReference type="Proteomes" id="UP001155586"/>
    </source>
</evidence>
<feature type="signal peptide" evidence="1">
    <location>
        <begin position="1"/>
        <end position="18"/>
    </location>
</feature>
<dbReference type="Gene3D" id="3.40.190.10">
    <property type="entry name" value="Periplasmic binding protein-like II"/>
    <property type="match status" value="1"/>
</dbReference>
<comment type="caution">
    <text evidence="2">The sequence shown here is derived from an EMBL/GenBank/DDBJ whole genome shotgun (WGS) entry which is preliminary data.</text>
</comment>
<evidence type="ECO:0000256" key="1">
    <source>
        <dbReference type="SAM" id="SignalP"/>
    </source>
</evidence>
<feature type="chain" id="PRO_5040836530" description="Phosphate ABC transporter substrate-binding protein" evidence="1">
    <location>
        <begin position="19"/>
        <end position="136"/>
    </location>
</feature>
<organism evidence="2 3">
    <name type="scientific">Vibrio paucivorans</name>
    <dbReference type="NCBI Taxonomy" id="2829489"/>
    <lineage>
        <taxon>Bacteria</taxon>
        <taxon>Pseudomonadati</taxon>
        <taxon>Pseudomonadota</taxon>
        <taxon>Gammaproteobacteria</taxon>
        <taxon>Vibrionales</taxon>
        <taxon>Vibrionaceae</taxon>
        <taxon>Vibrio</taxon>
    </lineage>
</organism>
<dbReference type="AlphaFoldDB" id="A0A9X3CDB1"/>
<keyword evidence="3" id="KW-1185">Reference proteome</keyword>